<dbReference type="GO" id="GO:0046933">
    <property type="term" value="F:proton-transporting ATP synthase activity, rotational mechanism"/>
    <property type="evidence" value="ECO:0007669"/>
    <property type="project" value="UniProtKB-UniRule"/>
</dbReference>
<keyword evidence="4 12" id="KW-0812">Transmembrane</keyword>
<keyword evidence="12" id="KW-1003">Cell membrane</keyword>
<gene>
    <name evidence="12" type="primary">atpF</name>
    <name evidence="14" type="ORF">A3J54_01885</name>
</gene>
<dbReference type="PANTHER" id="PTHR33445:SF2">
    <property type="entry name" value="ATP SYNTHASE SUBUNIT B', CHLOROPLASTIC"/>
    <property type="match status" value="1"/>
</dbReference>
<keyword evidence="9 12" id="KW-0066">ATP synthesis</keyword>
<dbReference type="GO" id="GO:0046961">
    <property type="term" value="F:proton-transporting ATPase activity, rotational mechanism"/>
    <property type="evidence" value="ECO:0007669"/>
    <property type="project" value="TreeGrafter"/>
</dbReference>
<keyword evidence="7 12" id="KW-0406">Ion transport</keyword>
<dbReference type="InterPro" id="IPR050059">
    <property type="entry name" value="ATP_synthase_B_chain"/>
</dbReference>
<evidence type="ECO:0000313" key="14">
    <source>
        <dbReference type="EMBL" id="OGZ46941.1"/>
    </source>
</evidence>
<evidence type="ECO:0000256" key="11">
    <source>
        <dbReference type="ARBA" id="ARBA00037847"/>
    </source>
</evidence>
<sequence length="173" mass="20101">MTKVKYMEAFIEQFGIDWRLLVSQVVNFFLVLVVLRMFVYKPVSAMLRERKERVEQGIAKAQEADLRLQNAQEMVRERLHSAESQALSLLRDVETKAKERETALLDSSRRKGEVMIQEARRTIDAEQEKLRAEFEREARTLVRTAVARVVEMDPERVDDSLIEKALTGVIKHA</sequence>
<proteinExistence type="inferred from homology"/>
<comment type="subunit">
    <text evidence="12">F-type ATPases have 2 components, F(1) - the catalytic core - and F(0) - the membrane proton channel. F(1) has five subunits: alpha(3), beta(3), gamma(1), delta(1), epsilon(1). F(0) has three main subunits: a(1), b(2) and c(10-14). The alpha and beta chains form an alternating ring which encloses part of the gamma chain. F(1) is attached to F(0) by a central stalk formed by the gamma and epsilon chains, while a peripheral stalk is formed by the delta and b chains.</text>
</comment>
<name>A0A1G2GAQ8_9BACT</name>
<dbReference type="GO" id="GO:0005886">
    <property type="term" value="C:plasma membrane"/>
    <property type="evidence" value="ECO:0007669"/>
    <property type="project" value="UniProtKB-SubCell"/>
</dbReference>
<protein>
    <recommendedName>
        <fullName evidence="12">ATP synthase subunit b</fullName>
    </recommendedName>
    <alternativeName>
        <fullName evidence="12">ATP synthase F(0) sector subunit b</fullName>
    </alternativeName>
    <alternativeName>
        <fullName evidence="12">ATPase subunit I</fullName>
    </alternativeName>
    <alternativeName>
        <fullName evidence="12">F-type ATPase subunit b</fullName>
        <shortName evidence="12">F-ATPase subunit b</shortName>
    </alternativeName>
</protein>
<comment type="caution">
    <text evidence="14">The sequence shown here is derived from an EMBL/GenBank/DDBJ whole genome shotgun (WGS) entry which is preliminary data.</text>
</comment>
<evidence type="ECO:0000256" key="3">
    <source>
        <dbReference type="ARBA" id="ARBA00022547"/>
    </source>
</evidence>
<dbReference type="AlphaFoldDB" id="A0A1G2GAQ8"/>
<organism evidence="14 15">
    <name type="scientific">Candidatus Ryanbacteria bacterium RIFCSPHIGHO2_02_FULL_45_13b</name>
    <dbReference type="NCBI Taxonomy" id="1802117"/>
    <lineage>
        <taxon>Bacteria</taxon>
        <taxon>Candidatus Ryaniibacteriota</taxon>
    </lineage>
</organism>
<evidence type="ECO:0000256" key="12">
    <source>
        <dbReference type="HAMAP-Rule" id="MF_01398"/>
    </source>
</evidence>
<evidence type="ECO:0000256" key="5">
    <source>
        <dbReference type="ARBA" id="ARBA00022781"/>
    </source>
</evidence>
<comment type="function">
    <text evidence="10 12">F(1)F(0) ATP synthase produces ATP from ADP in the presence of a proton or sodium gradient. F-type ATPases consist of two structural domains, F(1) containing the extramembraneous catalytic core and F(0) containing the membrane proton channel, linked together by a central stalk and a peripheral stalk. During catalysis, ATP synthesis in the catalytic domain of F(1) is coupled via a rotary mechanism of the central stalk subunits to proton translocation.</text>
</comment>
<evidence type="ECO:0000256" key="2">
    <source>
        <dbReference type="ARBA" id="ARBA00022448"/>
    </source>
</evidence>
<accession>A0A1G2GAQ8</accession>
<keyword evidence="8 12" id="KW-0472">Membrane</keyword>
<dbReference type="HAMAP" id="MF_01398">
    <property type="entry name" value="ATP_synth_b_bprime"/>
    <property type="match status" value="1"/>
</dbReference>
<evidence type="ECO:0000313" key="15">
    <source>
        <dbReference type="Proteomes" id="UP000176576"/>
    </source>
</evidence>
<comment type="subcellular location">
    <subcellularLocation>
        <location evidence="12">Cell membrane</location>
        <topology evidence="12">Single-pass membrane protein</topology>
    </subcellularLocation>
    <subcellularLocation>
        <location evidence="11">Endomembrane system</location>
        <topology evidence="11">Single-pass membrane protein</topology>
    </subcellularLocation>
</comment>
<comment type="similarity">
    <text evidence="1 12 13">Belongs to the ATPase B chain family.</text>
</comment>
<dbReference type="InterPro" id="IPR002146">
    <property type="entry name" value="ATP_synth_b/b'su_bac/chlpt"/>
</dbReference>
<dbReference type="Proteomes" id="UP000176576">
    <property type="component" value="Unassembled WGS sequence"/>
</dbReference>
<feature type="transmembrane region" description="Helical" evidence="12">
    <location>
        <begin position="20"/>
        <end position="40"/>
    </location>
</feature>
<keyword evidence="6 12" id="KW-1133">Transmembrane helix</keyword>
<evidence type="ECO:0000256" key="1">
    <source>
        <dbReference type="ARBA" id="ARBA00005513"/>
    </source>
</evidence>
<keyword evidence="5 12" id="KW-0375">Hydrogen ion transport</keyword>
<dbReference type="Pfam" id="PF00430">
    <property type="entry name" value="ATP-synt_B"/>
    <property type="match status" value="1"/>
</dbReference>
<evidence type="ECO:0000256" key="13">
    <source>
        <dbReference type="RuleBase" id="RU003848"/>
    </source>
</evidence>
<evidence type="ECO:0000256" key="8">
    <source>
        <dbReference type="ARBA" id="ARBA00023136"/>
    </source>
</evidence>
<dbReference type="EMBL" id="MHNN01000004">
    <property type="protein sequence ID" value="OGZ46941.1"/>
    <property type="molecule type" value="Genomic_DNA"/>
</dbReference>
<dbReference type="PANTHER" id="PTHR33445">
    <property type="entry name" value="ATP SYNTHASE SUBUNIT B', CHLOROPLASTIC"/>
    <property type="match status" value="1"/>
</dbReference>
<dbReference type="GO" id="GO:0045259">
    <property type="term" value="C:proton-transporting ATP synthase complex"/>
    <property type="evidence" value="ECO:0007669"/>
    <property type="project" value="UniProtKB-KW"/>
</dbReference>
<keyword evidence="3 12" id="KW-0138">CF(0)</keyword>
<comment type="function">
    <text evidence="12">Component of the F(0) channel, it forms part of the peripheral stalk, linking F(1) to F(0).</text>
</comment>
<reference evidence="14 15" key="1">
    <citation type="journal article" date="2016" name="Nat. Commun.">
        <title>Thousands of microbial genomes shed light on interconnected biogeochemical processes in an aquifer system.</title>
        <authorList>
            <person name="Anantharaman K."/>
            <person name="Brown C.T."/>
            <person name="Hug L.A."/>
            <person name="Sharon I."/>
            <person name="Castelle C.J."/>
            <person name="Probst A.J."/>
            <person name="Thomas B.C."/>
            <person name="Singh A."/>
            <person name="Wilkins M.J."/>
            <person name="Karaoz U."/>
            <person name="Brodie E.L."/>
            <person name="Williams K.H."/>
            <person name="Hubbard S.S."/>
            <person name="Banfield J.F."/>
        </authorList>
    </citation>
    <scope>NUCLEOTIDE SEQUENCE [LARGE SCALE GENOMIC DNA]</scope>
</reference>
<evidence type="ECO:0000256" key="7">
    <source>
        <dbReference type="ARBA" id="ARBA00023065"/>
    </source>
</evidence>
<dbReference type="GO" id="GO:0012505">
    <property type="term" value="C:endomembrane system"/>
    <property type="evidence" value="ECO:0007669"/>
    <property type="project" value="UniProtKB-SubCell"/>
</dbReference>
<keyword evidence="2 12" id="KW-0813">Transport</keyword>
<dbReference type="CDD" id="cd06503">
    <property type="entry name" value="ATP-synt_Fo_b"/>
    <property type="match status" value="1"/>
</dbReference>
<dbReference type="STRING" id="1802117.A3J54_01885"/>
<evidence type="ECO:0000256" key="9">
    <source>
        <dbReference type="ARBA" id="ARBA00023310"/>
    </source>
</evidence>
<evidence type="ECO:0000256" key="4">
    <source>
        <dbReference type="ARBA" id="ARBA00022692"/>
    </source>
</evidence>
<evidence type="ECO:0000256" key="6">
    <source>
        <dbReference type="ARBA" id="ARBA00022989"/>
    </source>
</evidence>
<evidence type="ECO:0000256" key="10">
    <source>
        <dbReference type="ARBA" id="ARBA00025198"/>
    </source>
</evidence>